<evidence type="ECO:0000313" key="2">
    <source>
        <dbReference type="EMBL" id="OLP04914.1"/>
    </source>
</evidence>
<comment type="caution">
    <text evidence="2">The sequence shown here is derived from an EMBL/GenBank/DDBJ whole genome shotgun (WGS) entry which is preliminary data.</text>
</comment>
<dbReference type="PROSITE" id="PS51832">
    <property type="entry name" value="HD_GYP"/>
    <property type="match status" value="1"/>
</dbReference>
<dbReference type="Gene3D" id="3.30.450.20">
    <property type="entry name" value="PAS domain"/>
    <property type="match status" value="1"/>
</dbReference>
<reference evidence="2 3" key="1">
    <citation type="submission" date="2017-01" db="EMBL/GenBank/DDBJ databases">
        <title>Genome sequence of Rhodoferax antarcticus ANT.BR, a psychrophilic purple nonsulfur bacterium from an Antarctic microbial mat.</title>
        <authorList>
            <person name="Baker J."/>
            <person name="Riester C."/>
            <person name="Skinner B."/>
            <person name="Newell A."/>
            <person name="Swingley W."/>
            <person name="Madigan M."/>
            <person name="Jung D."/>
            <person name="Asao M."/>
            <person name="Chen M."/>
            <person name="Loughlin P."/>
            <person name="Pan H."/>
            <person name="Lin S."/>
            <person name="Li N."/>
            <person name="Shaw J."/>
            <person name="Prado M."/>
            <person name="Sherman C."/>
            <person name="Li X."/>
            <person name="Tang J."/>
            <person name="Blankenship R."/>
            <person name="Zhao T."/>
            <person name="Touchman J."/>
            <person name="Sattley M."/>
        </authorList>
    </citation>
    <scope>NUCLEOTIDE SEQUENCE [LARGE SCALE GENOMIC DNA]</scope>
    <source>
        <strain evidence="2 3">ANT.BR</strain>
    </source>
</reference>
<dbReference type="GO" id="GO:0008081">
    <property type="term" value="F:phosphoric diester hydrolase activity"/>
    <property type="evidence" value="ECO:0007669"/>
    <property type="project" value="UniProtKB-ARBA"/>
</dbReference>
<dbReference type="CDD" id="cd00077">
    <property type="entry name" value="HDc"/>
    <property type="match status" value="1"/>
</dbReference>
<dbReference type="Gene3D" id="1.10.3210.10">
    <property type="entry name" value="Hypothetical protein af1432"/>
    <property type="match status" value="1"/>
</dbReference>
<name>A0A1Q8YA61_9BURK</name>
<dbReference type="SMART" id="SM00471">
    <property type="entry name" value="HDc"/>
    <property type="match status" value="1"/>
</dbReference>
<protein>
    <submittedName>
        <fullName evidence="2">Metal-dependent phosphohydrolase</fullName>
    </submittedName>
</protein>
<dbReference type="PANTHER" id="PTHR43155:SF2">
    <property type="entry name" value="CYCLIC DI-GMP PHOSPHODIESTERASE PA4108"/>
    <property type="match status" value="1"/>
</dbReference>
<dbReference type="STRING" id="81479.RA876_12520"/>
<evidence type="ECO:0000313" key="3">
    <source>
        <dbReference type="Proteomes" id="UP000185911"/>
    </source>
</evidence>
<organism evidence="2 3">
    <name type="scientific">Rhodoferax antarcticus ANT.BR</name>
    <dbReference type="NCBI Taxonomy" id="1111071"/>
    <lineage>
        <taxon>Bacteria</taxon>
        <taxon>Pseudomonadati</taxon>
        <taxon>Pseudomonadota</taxon>
        <taxon>Betaproteobacteria</taxon>
        <taxon>Burkholderiales</taxon>
        <taxon>Comamonadaceae</taxon>
        <taxon>Rhodoferax</taxon>
    </lineage>
</organism>
<dbReference type="SUPFAM" id="SSF109604">
    <property type="entry name" value="HD-domain/PDEase-like"/>
    <property type="match status" value="1"/>
</dbReference>
<dbReference type="PANTHER" id="PTHR43155">
    <property type="entry name" value="CYCLIC DI-GMP PHOSPHODIESTERASE PA4108-RELATED"/>
    <property type="match status" value="1"/>
</dbReference>
<dbReference type="Pfam" id="PF13487">
    <property type="entry name" value="HD_5"/>
    <property type="match status" value="1"/>
</dbReference>
<sequence>MRSAIHRYPLSSDVRSEEIVKLSLAAPLPHSGMAPVLSFQPIIDALSANIALLDGDGVIRGVNQAWMQFADANNSHLRNYGLGSNYLAPLVGIKPNDNRSEKGAQDLSFAGLVAGGLRNVLSNAVDKFQIEYPCNSPTDKRWYLLTITPFPGAGLLRAVVAHEDISALKLSEAKVLEESLQLSRAFSDTIAAIAMFIEKRDPYTAGHQLKVSALCVAIGQRLGLGAERLNGLRLGASIHDIGKMSVPAEILSRPGHLLAPELELIKYHCETGYDILRGIDFPWPIAEMVYQHHERLDGSGYPRHLKGAEISLEARIIAVADVFDAISSHRPYRAAKGQKEAIAELERGRDRWYDGAVVDALFAILQESDKHEGIPKPNRTP</sequence>
<evidence type="ECO:0000259" key="1">
    <source>
        <dbReference type="PROSITE" id="PS51832"/>
    </source>
</evidence>
<gene>
    <name evidence="2" type="ORF">BLL52_3733</name>
</gene>
<dbReference type="EMBL" id="MSYM01000018">
    <property type="protein sequence ID" value="OLP04914.1"/>
    <property type="molecule type" value="Genomic_DNA"/>
</dbReference>
<accession>A0A1Q8YA61</accession>
<proteinExistence type="predicted"/>
<feature type="domain" description="HD-GYP" evidence="1">
    <location>
        <begin position="182"/>
        <end position="377"/>
    </location>
</feature>
<dbReference type="InterPro" id="IPR003607">
    <property type="entry name" value="HD/PDEase_dom"/>
</dbReference>
<dbReference type="InterPro" id="IPR037522">
    <property type="entry name" value="HD_GYP_dom"/>
</dbReference>
<keyword evidence="2" id="KW-0378">Hydrolase</keyword>
<keyword evidence="3" id="KW-1185">Reference proteome</keyword>
<dbReference type="Proteomes" id="UP000185911">
    <property type="component" value="Unassembled WGS sequence"/>
</dbReference>
<dbReference type="AlphaFoldDB" id="A0A1Q8YA61"/>